<dbReference type="PROSITE" id="PS00194">
    <property type="entry name" value="THIOREDOXIN_1"/>
    <property type="match status" value="1"/>
</dbReference>
<dbReference type="PANTHER" id="PTHR15337:SF11">
    <property type="entry name" value="THIOREDOXIN DOMAIN-CONTAINING PROTEIN"/>
    <property type="match status" value="1"/>
</dbReference>
<sequence length="246" mass="27969">MLPPDDGLFLMAPVGRMANNMRFHIWAVFLLFGLIVQAEKAKSGNDNEPTKTEPTISQTPNHSDANPYARGWGDDINWLPYEEGIEAAKTEKKPVFLLIHKSWCPACQVLKKKFVKAKPIIELSKYFIMINAQDDEEPWEEDFKPDGAYIPRILFLDTEGNVMKDIKNPSENFDQYTHYYSAPSPIIKSMKTVLSKLNVVGNEVLDNIDDGDKAKKQTVKIYSHKECSSVLGGFSWMNSLLLHLLF</sequence>
<feature type="chain" id="PRO_5045241421" evidence="3">
    <location>
        <begin position="39"/>
        <end position="246"/>
    </location>
</feature>
<evidence type="ECO:0000256" key="3">
    <source>
        <dbReference type="SAM" id="SignalP"/>
    </source>
</evidence>
<reference evidence="4 5" key="1">
    <citation type="submission" date="2024-07" db="EMBL/GenBank/DDBJ databases">
        <title>Enhanced genomic and transcriptomic resources for Trichinella pseudospiralis and T. spiralis underpin the discovery of pronounced molecular differences between stages and species.</title>
        <authorList>
            <person name="Pasi K.K."/>
            <person name="La Rosa G."/>
            <person name="Gomez-Morales M.A."/>
            <person name="Tosini F."/>
            <person name="Sumanam S."/>
            <person name="Young N.D."/>
            <person name="Chang B.C."/>
            <person name="Robin G.B."/>
        </authorList>
    </citation>
    <scope>NUCLEOTIDE SEQUENCE [LARGE SCALE GENOMIC DNA]</scope>
    <source>
        <strain evidence="4">ISS534</strain>
    </source>
</reference>
<proteinExistence type="predicted"/>
<feature type="signal peptide" evidence="3">
    <location>
        <begin position="1"/>
        <end position="38"/>
    </location>
</feature>
<evidence type="ECO:0000256" key="2">
    <source>
        <dbReference type="SAM" id="MobiDB-lite"/>
    </source>
</evidence>
<protein>
    <submittedName>
        <fullName evidence="4">Thioredoxin domain-containing protein</fullName>
    </submittedName>
</protein>
<dbReference type="InterPro" id="IPR017937">
    <property type="entry name" value="Thioredoxin_CS"/>
</dbReference>
<dbReference type="Proteomes" id="UP001558632">
    <property type="component" value="Unassembled WGS sequence"/>
</dbReference>
<evidence type="ECO:0000313" key="5">
    <source>
        <dbReference type="Proteomes" id="UP001558632"/>
    </source>
</evidence>
<comment type="caution">
    <text evidence="4">The sequence shown here is derived from an EMBL/GenBank/DDBJ whole genome shotgun (WGS) entry which is preliminary data.</text>
</comment>
<dbReference type="Gene3D" id="3.40.30.10">
    <property type="entry name" value="Glutaredoxin"/>
    <property type="match status" value="1"/>
</dbReference>
<keyword evidence="5" id="KW-1185">Reference proteome</keyword>
<dbReference type="SUPFAM" id="SSF52833">
    <property type="entry name" value="Thioredoxin-like"/>
    <property type="match status" value="1"/>
</dbReference>
<accession>A0ABR3KD48</accession>
<organism evidence="4 5">
    <name type="scientific">Trichinella spiralis</name>
    <name type="common">Trichina worm</name>
    <dbReference type="NCBI Taxonomy" id="6334"/>
    <lineage>
        <taxon>Eukaryota</taxon>
        <taxon>Metazoa</taxon>
        <taxon>Ecdysozoa</taxon>
        <taxon>Nematoda</taxon>
        <taxon>Enoplea</taxon>
        <taxon>Dorylaimia</taxon>
        <taxon>Trichinellida</taxon>
        <taxon>Trichinellidae</taxon>
        <taxon>Trichinella</taxon>
    </lineage>
</organism>
<dbReference type="EMBL" id="JBEUSY010000445">
    <property type="protein sequence ID" value="KAL1232848.1"/>
    <property type="molecule type" value="Genomic_DNA"/>
</dbReference>
<feature type="compositionally biased region" description="Basic and acidic residues" evidence="2">
    <location>
        <begin position="42"/>
        <end position="51"/>
    </location>
</feature>
<evidence type="ECO:0000313" key="4">
    <source>
        <dbReference type="EMBL" id="KAL1232848.1"/>
    </source>
</evidence>
<feature type="compositionally biased region" description="Polar residues" evidence="2">
    <location>
        <begin position="52"/>
        <end position="64"/>
    </location>
</feature>
<gene>
    <name evidence="4" type="ORF">TSPI_10673</name>
</gene>
<keyword evidence="1 3" id="KW-0732">Signal</keyword>
<evidence type="ECO:0000256" key="1">
    <source>
        <dbReference type="ARBA" id="ARBA00022729"/>
    </source>
</evidence>
<dbReference type="InterPro" id="IPR051099">
    <property type="entry name" value="AGR/TXD"/>
</dbReference>
<feature type="region of interest" description="Disordered" evidence="2">
    <location>
        <begin position="42"/>
        <end position="64"/>
    </location>
</feature>
<name>A0ABR3KD48_TRISP</name>
<dbReference type="InterPro" id="IPR036249">
    <property type="entry name" value="Thioredoxin-like_sf"/>
</dbReference>
<dbReference type="Pfam" id="PF13899">
    <property type="entry name" value="Thioredoxin_7"/>
    <property type="match status" value="1"/>
</dbReference>
<dbReference type="PANTHER" id="PTHR15337">
    <property type="entry name" value="ANTERIOR GRADIENT PROTEIN-RELATED"/>
    <property type="match status" value="1"/>
</dbReference>